<evidence type="ECO:0000313" key="2">
    <source>
        <dbReference type="Proteomes" id="UP000828390"/>
    </source>
</evidence>
<sequence>MRNSYINPIKYHTCGETVKSFINSGFAAILVAGYVQSTENVFKQDIIQFNEVVTSKVLPVMCLSPENVIVVPEMVSATNNSVIEQLNRAFKSLSNKKINTLMFVYSGHNDPKKDLYW</sequence>
<evidence type="ECO:0000313" key="1">
    <source>
        <dbReference type="EMBL" id="KAH3890552.1"/>
    </source>
</evidence>
<organism evidence="1 2">
    <name type="scientific">Dreissena polymorpha</name>
    <name type="common">Zebra mussel</name>
    <name type="synonym">Mytilus polymorpha</name>
    <dbReference type="NCBI Taxonomy" id="45954"/>
    <lineage>
        <taxon>Eukaryota</taxon>
        <taxon>Metazoa</taxon>
        <taxon>Spiralia</taxon>
        <taxon>Lophotrochozoa</taxon>
        <taxon>Mollusca</taxon>
        <taxon>Bivalvia</taxon>
        <taxon>Autobranchia</taxon>
        <taxon>Heteroconchia</taxon>
        <taxon>Euheterodonta</taxon>
        <taxon>Imparidentia</taxon>
        <taxon>Neoheterodontei</taxon>
        <taxon>Myida</taxon>
        <taxon>Dreissenoidea</taxon>
        <taxon>Dreissenidae</taxon>
        <taxon>Dreissena</taxon>
    </lineage>
</organism>
<dbReference type="EMBL" id="JAIWYP010000001">
    <property type="protein sequence ID" value="KAH3890552.1"/>
    <property type="molecule type" value="Genomic_DNA"/>
</dbReference>
<keyword evidence="2" id="KW-1185">Reference proteome</keyword>
<dbReference type="AlphaFoldDB" id="A0A9D4S5E7"/>
<reference evidence="1" key="1">
    <citation type="journal article" date="2019" name="bioRxiv">
        <title>The Genome of the Zebra Mussel, Dreissena polymorpha: A Resource for Invasive Species Research.</title>
        <authorList>
            <person name="McCartney M.A."/>
            <person name="Auch B."/>
            <person name="Kono T."/>
            <person name="Mallez S."/>
            <person name="Zhang Y."/>
            <person name="Obille A."/>
            <person name="Becker A."/>
            <person name="Abrahante J.E."/>
            <person name="Garbe J."/>
            <person name="Badalamenti J.P."/>
            <person name="Herman A."/>
            <person name="Mangelson H."/>
            <person name="Liachko I."/>
            <person name="Sullivan S."/>
            <person name="Sone E.D."/>
            <person name="Koren S."/>
            <person name="Silverstein K.A.T."/>
            <person name="Beckman K.B."/>
            <person name="Gohl D.M."/>
        </authorList>
    </citation>
    <scope>NUCLEOTIDE SEQUENCE</scope>
    <source>
        <strain evidence="1">Duluth1</strain>
        <tissue evidence="1">Whole animal</tissue>
    </source>
</reference>
<accession>A0A9D4S5E7</accession>
<proteinExistence type="predicted"/>
<protein>
    <submittedName>
        <fullName evidence="1">Uncharacterized protein</fullName>
    </submittedName>
</protein>
<comment type="caution">
    <text evidence="1">The sequence shown here is derived from an EMBL/GenBank/DDBJ whole genome shotgun (WGS) entry which is preliminary data.</text>
</comment>
<name>A0A9D4S5E7_DREPO</name>
<dbReference type="Proteomes" id="UP000828390">
    <property type="component" value="Unassembled WGS sequence"/>
</dbReference>
<gene>
    <name evidence="1" type="ORF">DPMN_014637</name>
</gene>
<reference evidence="1" key="2">
    <citation type="submission" date="2020-11" db="EMBL/GenBank/DDBJ databases">
        <authorList>
            <person name="McCartney M.A."/>
            <person name="Auch B."/>
            <person name="Kono T."/>
            <person name="Mallez S."/>
            <person name="Becker A."/>
            <person name="Gohl D.M."/>
            <person name="Silverstein K.A.T."/>
            <person name="Koren S."/>
            <person name="Bechman K.B."/>
            <person name="Herman A."/>
            <person name="Abrahante J.E."/>
            <person name="Garbe J."/>
        </authorList>
    </citation>
    <scope>NUCLEOTIDE SEQUENCE</scope>
    <source>
        <strain evidence="1">Duluth1</strain>
        <tissue evidence="1">Whole animal</tissue>
    </source>
</reference>